<dbReference type="EMBL" id="NPEA01000029">
    <property type="protein sequence ID" value="PJZ75256.1"/>
    <property type="molecule type" value="Genomic_DNA"/>
</dbReference>
<name>A0A2M9ZT74_9LEPT</name>
<keyword evidence="2" id="KW-1185">Reference proteome</keyword>
<evidence type="ECO:0000313" key="1">
    <source>
        <dbReference type="EMBL" id="PJZ75256.1"/>
    </source>
</evidence>
<proteinExistence type="predicted"/>
<comment type="caution">
    <text evidence="1">The sequence shown here is derived from an EMBL/GenBank/DDBJ whole genome shotgun (WGS) entry which is preliminary data.</text>
</comment>
<protein>
    <recommendedName>
        <fullName evidence="3">SIR2-like domain-containing protein</fullName>
    </recommendedName>
</protein>
<dbReference type="AlphaFoldDB" id="A0A2M9ZT74"/>
<sequence length="347" mass="39929">MVVRRNGPNLFLVETIMKKTLYLLGAGASANCIPTVGGISSEMMALDRMVFTSSIKDNGSIKNVFFSDLLAKEFVEDCRWLGENGLSHGTIDVYAKKLYLKNEKEKLQKLKLTLSFYLLFKQMHMSHDVRYDVFLTTIMKLNNGKIVIPDEIVIGTWNYDNQVLIALLNILGLFEPSYALEFLDIHPWHSNVHSKNQRPKLFHSNGMAGFATSAFGSVDYYHLIWKRFNNDSVNEFNKIYREIAPGANFTIHFAWENEDVVERVRSSFFNEITQVETIVVIGYSFPTFNRDYDKKLLKEAPLLKRIYIQDLNPDGVIERVKSLTEEKIEIVAIRNSDQFYIPVEVAI</sequence>
<gene>
    <name evidence="1" type="ORF">CH365_19835</name>
</gene>
<evidence type="ECO:0000313" key="2">
    <source>
        <dbReference type="Proteomes" id="UP000231843"/>
    </source>
</evidence>
<evidence type="ECO:0008006" key="3">
    <source>
        <dbReference type="Google" id="ProtNLM"/>
    </source>
</evidence>
<accession>A0A2M9ZT74</accession>
<organism evidence="1 2">
    <name type="scientific">Leptospira neocaledonica</name>
    <dbReference type="NCBI Taxonomy" id="2023192"/>
    <lineage>
        <taxon>Bacteria</taxon>
        <taxon>Pseudomonadati</taxon>
        <taxon>Spirochaetota</taxon>
        <taxon>Spirochaetia</taxon>
        <taxon>Leptospirales</taxon>
        <taxon>Leptospiraceae</taxon>
        <taxon>Leptospira</taxon>
    </lineage>
</organism>
<reference evidence="1 2" key="1">
    <citation type="submission" date="2017-07" db="EMBL/GenBank/DDBJ databases">
        <title>Leptospira spp. isolated from tropical soils.</title>
        <authorList>
            <person name="Thibeaux R."/>
            <person name="Iraola G."/>
            <person name="Ferres I."/>
            <person name="Bierque E."/>
            <person name="Girault D."/>
            <person name="Soupe-Gilbert M.-E."/>
            <person name="Picardeau M."/>
            <person name="Goarant C."/>
        </authorList>
    </citation>
    <scope>NUCLEOTIDE SEQUENCE [LARGE SCALE GENOMIC DNA]</scope>
    <source>
        <strain evidence="1 2">ES4-C-A1</strain>
    </source>
</reference>
<dbReference type="Proteomes" id="UP000231843">
    <property type="component" value="Unassembled WGS sequence"/>
</dbReference>